<name>A0ACB9TT04_HOLOL</name>
<organism evidence="1 2">
    <name type="scientific">Holotrichia oblita</name>
    <name type="common">Chafer beetle</name>
    <dbReference type="NCBI Taxonomy" id="644536"/>
    <lineage>
        <taxon>Eukaryota</taxon>
        <taxon>Metazoa</taxon>
        <taxon>Ecdysozoa</taxon>
        <taxon>Arthropoda</taxon>
        <taxon>Hexapoda</taxon>
        <taxon>Insecta</taxon>
        <taxon>Pterygota</taxon>
        <taxon>Neoptera</taxon>
        <taxon>Endopterygota</taxon>
        <taxon>Coleoptera</taxon>
        <taxon>Polyphaga</taxon>
        <taxon>Scarabaeiformia</taxon>
        <taxon>Scarabaeidae</taxon>
        <taxon>Melolonthinae</taxon>
        <taxon>Holotrichia</taxon>
    </lineage>
</organism>
<dbReference type="Proteomes" id="UP001056778">
    <property type="component" value="Chromosome 1"/>
</dbReference>
<comment type="caution">
    <text evidence="1">The sequence shown here is derived from an EMBL/GenBank/DDBJ whole genome shotgun (WGS) entry which is preliminary data.</text>
</comment>
<keyword evidence="2" id="KW-1185">Reference proteome</keyword>
<evidence type="ECO:0000313" key="1">
    <source>
        <dbReference type="EMBL" id="KAI4469970.1"/>
    </source>
</evidence>
<sequence>MPAKTDVLSFKEYISPLKSVINYVSLLNTSNDVVLSCYIFCLLIAILWFLWLTIRKILRPSVFYTHKLLYEAVSEKNNTKAIQIIRQCPATINMFYLTEGYTSFLKACITGNTQLVKYMIDMGADLNIRTPKNENPFYLAVYNHVKHPQSKDASCIHALYYAGADINAVNEKGYNALQLASSYGHTSLVKWLIEKGANLNVTPDPYFLARIQGHVKTALVVKNLRCKLNSTNNYRKSIN</sequence>
<proteinExistence type="predicted"/>
<evidence type="ECO:0000313" key="2">
    <source>
        <dbReference type="Proteomes" id="UP001056778"/>
    </source>
</evidence>
<accession>A0ACB9TT04</accession>
<dbReference type="EMBL" id="CM043015">
    <property type="protein sequence ID" value="KAI4469970.1"/>
    <property type="molecule type" value="Genomic_DNA"/>
</dbReference>
<gene>
    <name evidence="1" type="ORF">MML48_1g13172</name>
</gene>
<reference evidence="1" key="1">
    <citation type="submission" date="2022-04" db="EMBL/GenBank/DDBJ databases">
        <title>Chromosome-scale genome assembly of Holotrichia oblita Faldermann.</title>
        <authorList>
            <person name="Rongchong L."/>
        </authorList>
    </citation>
    <scope>NUCLEOTIDE SEQUENCE</scope>
    <source>
        <strain evidence="1">81SQS9</strain>
    </source>
</reference>
<protein>
    <submittedName>
        <fullName evidence="1">Ankyrin repeat-containing protein</fullName>
    </submittedName>
</protein>